<protein>
    <submittedName>
        <fullName evidence="1">Uncharacterized protein</fullName>
    </submittedName>
</protein>
<evidence type="ECO:0000313" key="2">
    <source>
        <dbReference type="Proteomes" id="UP000309848"/>
    </source>
</evidence>
<dbReference type="AlphaFoldDB" id="A0A4V3QXH6"/>
<organism evidence="1 2">
    <name type="scientific">Sphingomonas naasensis</name>
    <dbReference type="NCBI Taxonomy" id="1344951"/>
    <lineage>
        <taxon>Bacteria</taxon>
        <taxon>Pseudomonadati</taxon>
        <taxon>Pseudomonadota</taxon>
        <taxon>Alphaproteobacteria</taxon>
        <taxon>Sphingomonadales</taxon>
        <taxon>Sphingomonadaceae</taxon>
        <taxon>Sphingomonas</taxon>
    </lineage>
</organism>
<dbReference type="EMBL" id="SRXU01000001">
    <property type="protein sequence ID" value="TGX46462.1"/>
    <property type="molecule type" value="Genomic_DNA"/>
</dbReference>
<accession>A0A4V3QXH6</accession>
<proteinExistence type="predicted"/>
<gene>
    <name evidence="1" type="ORF">E5A74_04765</name>
</gene>
<sequence>MTGDRWAALAIAQHDLLQRPRDSRIVSVARDALREQALAALPLSVIAVQSAHAGEAEKAKAFALLAERVSRRDLIIQLLLIEQSVAANDYVGALRHYDVALRTHEISRPTLFPILAGALSDDAIRQALVPYVRPDVAWMDPFVTHAARQGAAKDIARLLIAADNPRARALMQTNSAAMFTGLAQEGHLGEARELLRRLPGANLAALASAGFNATTVDQQFGALAWAPVVSDASSVSFENATNSVQREARVIASFGERGVALRRVLQLAPGPYRFSETRDPVVNDGNSRAWWDLKCMRGTETETIWRSADAPIAQKGTVAVGPMVPQSCAAQVLELNYIAGENSQGLEFVVRTLDFTR</sequence>
<dbReference type="OrthoDB" id="7400976at2"/>
<dbReference type="Proteomes" id="UP000309848">
    <property type="component" value="Unassembled WGS sequence"/>
</dbReference>
<name>A0A4V3QXH6_9SPHN</name>
<keyword evidence="2" id="KW-1185">Reference proteome</keyword>
<comment type="caution">
    <text evidence="1">The sequence shown here is derived from an EMBL/GenBank/DDBJ whole genome shotgun (WGS) entry which is preliminary data.</text>
</comment>
<dbReference type="RefSeq" id="WP_135983074.1">
    <property type="nucleotide sequence ID" value="NZ_JAASQM010000001.1"/>
</dbReference>
<reference evidence="1 2" key="1">
    <citation type="submission" date="2019-04" db="EMBL/GenBank/DDBJ databases">
        <title>Sphingomonas psychrotolerans sp. nov., isolated from soil in the Tianshan Mountains, Xinjiang, China.</title>
        <authorList>
            <person name="Luo Y."/>
            <person name="Sheng H."/>
        </authorList>
    </citation>
    <scope>NUCLEOTIDE SEQUENCE [LARGE SCALE GENOMIC DNA]</scope>
    <source>
        <strain evidence="1 2">KIS18-15</strain>
    </source>
</reference>
<evidence type="ECO:0000313" key="1">
    <source>
        <dbReference type="EMBL" id="TGX46462.1"/>
    </source>
</evidence>